<evidence type="ECO:0000259" key="4">
    <source>
        <dbReference type="Pfam" id="PF00676"/>
    </source>
</evidence>
<dbReference type="InterPro" id="IPR029061">
    <property type="entry name" value="THDP-binding"/>
</dbReference>
<evidence type="ECO:0000256" key="3">
    <source>
        <dbReference type="ARBA" id="ARBA00023052"/>
    </source>
</evidence>
<sequence>MTLDKQQLEEMYRRMCRIRYFEEAVIEIHSSGELIGPAHPYIGEEAVAVGACAALRDSDRIAGNHRSHGHPIAKGGDVNRAMAEILGKSGGYCKGKGGSMHLADFSIGILGESGIVASSVPIATGAALAAKLGKQDFVSLVFFGDGASNQGACHESMNMAALWDLPVIFMCENNGYAITTSYKNSVSVDHVSDRASAYGMPGVLVDGQDAIAVHEATSEAVRRARAGEGPTLIEAMTYRYEDHSLGLDRIRKSEYRSQDEVDEAMKRDPLPIHRQAMIAHGFATEAECDAIEAEVHAEIDGAVEFARNSPFPEPGELYDDMWATPV</sequence>
<proteinExistence type="predicted"/>
<dbReference type="Proteomes" id="UP001321249">
    <property type="component" value="Unassembled WGS sequence"/>
</dbReference>
<dbReference type="AlphaFoldDB" id="A0AAJ6CS00"/>
<reference evidence="6" key="2">
    <citation type="journal article" date="2023" name="Nat. Commun.">
        <title>Cultivation of marine bacteria of the SAR202 clade.</title>
        <authorList>
            <person name="Lim Y."/>
            <person name="Seo J.H."/>
            <person name="Giovannoni S.J."/>
            <person name="Kang I."/>
            <person name="Cho J.C."/>
        </authorList>
    </citation>
    <scope>NUCLEOTIDE SEQUENCE</scope>
    <source>
        <strain evidence="6">JH1073</strain>
    </source>
</reference>
<dbReference type="InterPro" id="IPR050642">
    <property type="entry name" value="PDH_E1_Alpha_Subunit"/>
</dbReference>
<dbReference type="PANTHER" id="PTHR11516">
    <property type="entry name" value="PYRUVATE DEHYDROGENASE E1 COMPONENT, ALPHA SUBUNIT BACTERIAL AND ORGANELLAR"/>
    <property type="match status" value="1"/>
</dbReference>
<gene>
    <name evidence="5" type="ORF">GKO46_04685</name>
    <name evidence="6" type="ORF">GKO48_04575</name>
</gene>
<keyword evidence="2" id="KW-0560">Oxidoreductase</keyword>
<evidence type="ECO:0000256" key="1">
    <source>
        <dbReference type="ARBA" id="ARBA00001964"/>
    </source>
</evidence>
<dbReference type="EMBL" id="WMBE01000001">
    <property type="protein sequence ID" value="MDG0866368.1"/>
    <property type="molecule type" value="Genomic_DNA"/>
</dbReference>
<accession>A0AAJ6CS00</accession>
<dbReference type="RefSeq" id="WP_342822196.1">
    <property type="nucleotide sequence ID" value="NZ_CP046146.1"/>
</dbReference>
<dbReference type="SUPFAM" id="SSF52518">
    <property type="entry name" value="Thiamin diphosphate-binding fold (THDP-binding)"/>
    <property type="match status" value="1"/>
</dbReference>
<dbReference type="Pfam" id="PF00676">
    <property type="entry name" value="E1_dh"/>
    <property type="match status" value="1"/>
</dbReference>
<comment type="cofactor">
    <cofactor evidence="1">
        <name>thiamine diphosphate</name>
        <dbReference type="ChEBI" id="CHEBI:58937"/>
    </cofactor>
</comment>
<organism evidence="6 7">
    <name type="scientific">Candidatus Lucifugimonas marina</name>
    <dbReference type="NCBI Taxonomy" id="3038979"/>
    <lineage>
        <taxon>Bacteria</taxon>
        <taxon>Bacillati</taxon>
        <taxon>Chloroflexota</taxon>
        <taxon>Dehalococcoidia</taxon>
        <taxon>SAR202 cluster</taxon>
        <taxon>Candidatus Lucifugimonadales</taxon>
        <taxon>Candidatus Lucifugimonadaceae</taxon>
        <taxon>Candidatus Lucifugimonas</taxon>
    </lineage>
</organism>
<evidence type="ECO:0000313" key="6">
    <source>
        <dbReference type="EMBL" id="WFG38918.1"/>
    </source>
</evidence>
<dbReference type="Gene3D" id="3.40.50.970">
    <property type="match status" value="1"/>
</dbReference>
<keyword evidence="7" id="KW-1185">Reference proteome</keyword>
<evidence type="ECO:0000313" key="5">
    <source>
        <dbReference type="EMBL" id="MDG0866368.1"/>
    </source>
</evidence>
<keyword evidence="3" id="KW-0786">Thiamine pyrophosphate</keyword>
<feature type="domain" description="Dehydrogenase E1 component" evidence="4">
    <location>
        <begin position="14"/>
        <end position="314"/>
    </location>
</feature>
<dbReference type="PANTHER" id="PTHR11516:SF60">
    <property type="entry name" value="PYRUVATE DEHYDROGENASE E1 COMPONENT SUBUNIT ALPHA"/>
    <property type="match status" value="1"/>
</dbReference>
<dbReference type="GO" id="GO:0004739">
    <property type="term" value="F:pyruvate dehydrogenase (acetyl-transferring) activity"/>
    <property type="evidence" value="ECO:0007669"/>
    <property type="project" value="TreeGrafter"/>
</dbReference>
<name>A0AAJ6CS00_9CHLR</name>
<dbReference type="Proteomes" id="UP001219901">
    <property type="component" value="Chromosome"/>
</dbReference>
<keyword evidence="6" id="KW-0670">Pyruvate</keyword>
<reference evidence="7" key="3">
    <citation type="submission" date="2023-06" db="EMBL/GenBank/DDBJ databases">
        <title>Pangenomics reveal diversification of enzyme families and niche specialization in globally abundant SAR202 bacteria.</title>
        <authorList>
            <person name="Saw J.H.W."/>
        </authorList>
    </citation>
    <scope>NUCLEOTIDE SEQUENCE [LARGE SCALE GENOMIC DNA]</scope>
    <source>
        <strain evidence="7">JH1073</strain>
    </source>
</reference>
<dbReference type="CDD" id="cd02000">
    <property type="entry name" value="TPP_E1_PDC_ADC_BCADC"/>
    <property type="match status" value="1"/>
</dbReference>
<protein>
    <submittedName>
        <fullName evidence="6">Pyruvate dehydrogenase (Acetyl-transferring) E1 component subunit alpha</fullName>
    </submittedName>
</protein>
<evidence type="ECO:0000256" key="2">
    <source>
        <dbReference type="ARBA" id="ARBA00023002"/>
    </source>
</evidence>
<dbReference type="GO" id="GO:0006086">
    <property type="term" value="P:pyruvate decarboxylation to acetyl-CoA"/>
    <property type="evidence" value="ECO:0007669"/>
    <property type="project" value="TreeGrafter"/>
</dbReference>
<dbReference type="EMBL" id="CP046147">
    <property type="protein sequence ID" value="WFG38918.1"/>
    <property type="molecule type" value="Genomic_DNA"/>
</dbReference>
<dbReference type="InterPro" id="IPR001017">
    <property type="entry name" value="DH_E1"/>
</dbReference>
<evidence type="ECO:0000313" key="8">
    <source>
        <dbReference type="Proteomes" id="UP001321249"/>
    </source>
</evidence>
<reference evidence="7 8" key="1">
    <citation type="submission" date="2019-11" db="EMBL/GenBank/DDBJ databases">
        <authorList>
            <person name="Cho J.-C."/>
        </authorList>
    </citation>
    <scope>NUCLEOTIDE SEQUENCE [LARGE SCALE GENOMIC DNA]</scope>
    <source>
        <strain evidence="6 7">JH1073</strain>
        <strain evidence="5 8">JH702</strain>
    </source>
</reference>
<evidence type="ECO:0000313" key="7">
    <source>
        <dbReference type="Proteomes" id="UP001219901"/>
    </source>
</evidence>